<dbReference type="RefSeq" id="WP_220116204.1">
    <property type="nucleotide sequence ID" value="NZ_JAHZUY010000006.1"/>
</dbReference>
<dbReference type="Proteomes" id="UP001519924">
    <property type="component" value="Unassembled WGS sequence"/>
</dbReference>
<proteinExistence type="predicted"/>
<gene>
    <name evidence="1" type="ORF">K1J50_04280</name>
</gene>
<evidence type="ECO:0000313" key="1">
    <source>
        <dbReference type="EMBL" id="MBW8268696.1"/>
    </source>
</evidence>
<keyword evidence="2" id="KW-1185">Reference proteome</keyword>
<protein>
    <submittedName>
        <fullName evidence="1">DUF2267 domain-containing protein</fullName>
    </submittedName>
</protein>
<comment type="caution">
    <text evidence="1">The sequence shown here is derived from an EMBL/GenBank/DDBJ whole genome shotgun (WGS) entry which is preliminary data.</text>
</comment>
<name>A0ABS7EZ96_9PROT</name>
<dbReference type="Gene3D" id="1.10.490.110">
    <property type="entry name" value="Uncharacterized conserved protein DUF2267"/>
    <property type="match status" value="1"/>
</dbReference>
<sequence>MASAGLEVFDRTLQITHVWLGEIEARLGPDRHLAWRALGAVLHALRDRVPADLAAHVGAQLPLLVRGLYYEGFDPSRHPDKARTLEAFLERVKEGLAGTRPVAARDAAQAVLRVLAHHLDPGQVGKLARALPEPVRDFWAEVAAIPVPTEEEERPPGHRGGA</sequence>
<dbReference type="InterPro" id="IPR018727">
    <property type="entry name" value="DUF2267"/>
</dbReference>
<organism evidence="1 2">
    <name type="scientific">Caldovatus aquaticus</name>
    <dbReference type="NCBI Taxonomy" id="2865671"/>
    <lineage>
        <taxon>Bacteria</taxon>
        <taxon>Pseudomonadati</taxon>
        <taxon>Pseudomonadota</taxon>
        <taxon>Alphaproteobacteria</taxon>
        <taxon>Acetobacterales</taxon>
        <taxon>Roseomonadaceae</taxon>
        <taxon>Caldovatus</taxon>
    </lineage>
</organism>
<dbReference type="EMBL" id="JAHZUY010000006">
    <property type="protein sequence ID" value="MBW8268696.1"/>
    <property type="molecule type" value="Genomic_DNA"/>
</dbReference>
<reference evidence="1 2" key="1">
    <citation type="submission" date="2021-08" db="EMBL/GenBank/DDBJ databases">
        <title>Caldovatus sediminis gen. nov., sp. nov., a moderately thermophilic bacterium isolated from a hot spring.</title>
        <authorList>
            <person name="Hu C.-J."/>
            <person name="Li W.-J."/>
            <person name="Xian W.-D."/>
        </authorList>
    </citation>
    <scope>NUCLEOTIDE SEQUENCE [LARGE SCALE GENOMIC DNA]</scope>
    <source>
        <strain evidence="1 2">SYSU G05006</strain>
    </source>
</reference>
<accession>A0ABS7EZ96</accession>
<dbReference type="InterPro" id="IPR038282">
    <property type="entry name" value="DUF2267_sf"/>
</dbReference>
<evidence type="ECO:0000313" key="2">
    <source>
        <dbReference type="Proteomes" id="UP001519924"/>
    </source>
</evidence>
<dbReference type="Pfam" id="PF10025">
    <property type="entry name" value="DUF2267"/>
    <property type="match status" value="1"/>
</dbReference>